<accession>A0ABQ0KUR3</accession>
<evidence type="ECO:0000313" key="3">
    <source>
        <dbReference type="Proteomes" id="UP000815677"/>
    </source>
</evidence>
<sequence>MNDERLNIDKVLQDLKKVSPNYLAGIPKIHRDSYIESTWSLFPMRGHFRLGDQEGVERGWTRTPSALIPKRLLLLKQPSLEVHKLLRRKKSHLNLGRLFNNLAATVLQPVVSYDFGSAFRPTKKSLALVKQCGNLNQSSLASGSSSNSQHIILPLDGNFTLANIYAENPKVCRSGRSFTAYSPSFDSSCRFNVVPDDEASAMDDVDDVEVLADAVPFVRRQPLVDHVHGFELPEDSDYQKAMASECNANFISITDVAELTGDEKAKAVEAAVTPAQHFEAIMKLSEWAMSSRLARLDEAEAETQTQAQETSEEEYSRA</sequence>
<gene>
    <name evidence="2" type="ORF">MCHLO_00312</name>
</gene>
<dbReference type="Proteomes" id="UP000815677">
    <property type="component" value="Unassembled WGS sequence"/>
</dbReference>
<organism evidence="2 3">
    <name type="scientific">Mycena chlorophos</name>
    <name type="common">Agaric fungus</name>
    <name type="synonym">Agaricus chlorophos</name>
    <dbReference type="NCBI Taxonomy" id="658473"/>
    <lineage>
        <taxon>Eukaryota</taxon>
        <taxon>Fungi</taxon>
        <taxon>Dikarya</taxon>
        <taxon>Basidiomycota</taxon>
        <taxon>Agaricomycotina</taxon>
        <taxon>Agaricomycetes</taxon>
        <taxon>Agaricomycetidae</taxon>
        <taxon>Agaricales</taxon>
        <taxon>Marasmiineae</taxon>
        <taxon>Mycenaceae</taxon>
        <taxon>Mycena</taxon>
    </lineage>
</organism>
<keyword evidence="3" id="KW-1185">Reference proteome</keyword>
<evidence type="ECO:0000256" key="1">
    <source>
        <dbReference type="SAM" id="MobiDB-lite"/>
    </source>
</evidence>
<protein>
    <submittedName>
        <fullName evidence="2">Uncharacterized protein</fullName>
    </submittedName>
</protein>
<name>A0ABQ0KUR3_MYCCL</name>
<dbReference type="EMBL" id="DF838113">
    <property type="protein sequence ID" value="GAT42602.1"/>
    <property type="molecule type" value="Genomic_DNA"/>
</dbReference>
<proteinExistence type="predicted"/>
<evidence type="ECO:0000313" key="2">
    <source>
        <dbReference type="EMBL" id="GAT42602.1"/>
    </source>
</evidence>
<feature type="region of interest" description="Disordered" evidence="1">
    <location>
        <begin position="295"/>
        <end position="318"/>
    </location>
</feature>
<reference evidence="2" key="1">
    <citation type="submission" date="2014-09" db="EMBL/GenBank/DDBJ databases">
        <title>Genome sequence of the luminous mushroom Mycena chlorophos for searching fungal bioluminescence genes.</title>
        <authorList>
            <person name="Tanaka Y."/>
            <person name="Kasuga D."/>
            <person name="Oba Y."/>
            <person name="Hase S."/>
            <person name="Sato K."/>
            <person name="Oba Y."/>
            <person name="Sakakibara Y."/>
        </authorList>
    </citation>
    <scope>NUCLEOTIDE SEQUENCE</scope>
</reference>